<dbReference type="Pfam" id="PF07714">
    <property type="entry name" value="PK_Tyr_Ser-Thr"/>
    <property type="match status" value="1"/>
</dbReference>
<dbReference type="Gene3D" id="1.10.510.10">
    <property type="entry name" value="Transferase(Phosphotransferase) domain 1"/>
    <property type="match status" value="1"/>
</dbReference>
<dbReference type="GO" id="GO:0004672">
    <property type="term" value="F:protein kinase activity"/>
    <property type="evidence" value="ECO:0007669"/>
    <property type="project" value="InterPro"/>
</dbReference>
<dbReference type="InterPro" id="IPR000719">
    <property type="entry name" value="Prot_kinase_dom"/>
</dbReference>
<dbReference type="InterPro" id="IPR050167">
    <property type="entry name" value="Ser_Thr_protein_kinase"/>
</dbReference>
<comment type="caution">
    <text evidence="3">The sequence shown here is derived from an EMBL/GenBank/DDBJ whole genome shotgun (WGS) entry which is preliminary data.</text>
</comment>
<evidence type="ECO:0000313" key="3">
    <source>
        <dbReference type="EMBL" id="RIB30053.1"/>
    </source>
</evidence>
<gene>
    <name evidence="3" type="ORF">C2G38_1949326</name>
</gene>
<evidence type="ECO:0000256" key="1">
    <source>
        <dbReference type="SAM" id="Phobius"/>
    </source>
</evidence>
<dbReference type="GO" id="GO:0005737">
    <property type="term" value="C:cytoplasm"/>
    <property type="evidence" value="ECO:0007669"/>
    <property type="project" value="TreeGrafter"/>
</dbReference>
<protein>
    <submittedName>
        <fullName evidence="3">Kinase-like domain-containing protein</fullName>
    </submittedName>
</protein>
<dbReference type="PROSITE" id="PS50011">
    <property type="entry name" value="PROTEIN_KINASE_DOM"/>
    <property type="match status" value="1"/>
</dbReference>
<dbReference type="STRING" id="44941.A0A397WBE2"/>
<keyword evidence="3" id="KW-0418">Kinase</keyword>
<accession>A0A397WBE2</accession>
<evidence type="ECO:0000259" key="2">
    <source>
        <dbReference type="PROSITE" id="PS50011"/>
    </source>
</evidence>
<feature type="domain" description="Protein kinase" evidence="2">
    <location>
        <begin position="1"/>
        <end position="175"/>
    </location>
</feature>
<dbReference type="OrthoDB" id="4062651at2759"/>
<dbReference type="AlphaFoldDB" id="A0A397WBE2"/>
<dbReference type="PANTHER" id="PTHR23257">
    <property type="entry name" value="SERINE-THREONINE PROTEIN KINASE"/>
    <property type="match status" value="1"/>
</dbReference>
<dbReference type="GO" id="GO:0005524">
    <property type="term" value="F:ATP binding"/>
    <property type="evidence" value="ECO:0007669"/>
    <property type="project" value="InterPro"/>
</dbReference>
<keyword evidence="4" id="KW-1185">Reference proteome</keyword>
<organism evidence="3 4">
    <name type="scientific">Gigaspora rosea</name>
    <dbReference type="NCBI Taxonomy" id="44941"/>
    <lineage>
        <taxon>Eukaryota</taxon>
        <taxon>Fungi</taxon>
        <taxon>Fungi incertae sedis</taxon>
        <taxon>Mucoromycota</taxon>
        <taxon>Glomeromycotina</taxon>
        <taxon>Glomeromycetes</taxon>
        <taxon>Diversisporales</taxon>
        <taxon>Gigasporaceae</taxon>
        <taxon>Gigaspora</taxon>
    </lineage>
</organism>
<sequence>MSWEKKLGLLEYIASDLQLIHSHNIIHCDLHSGNIFQNNLYNACIGDLGLSRLENDTLKSKSKRVYGNLPYIAPELLEGASYTRASDVYSFGIIMWEISSGKTVTSEYEHYNDSLLPTEIWKGLRPKIIKGIPLCYQNLLESCWDRNPLKRPSALEIYETIKSWKNDVNILSEFLKSDKAIEIKSYASNINTDGNEIYISQFINYINEQLITDKQQSNECIISNIEQLIIDQQQSNECMMSDNFFIINGHSITEQQQDDDCMILDNIMIENSTKELKPIKIRLMNFIYIIVPVYFMIINLFKII</sequence>
<keyword evidence="1" id="KW-0472">Membrane</keyword>
<dbReference type="Proteomes" id="UP000266673">
    <property type="component" value="Unassembled WGS sequence"/>
</dbReference>
<evidence type="ECO:0000313" key="4">
    <source>
        <dbReference type="Proteomes" id="UP000266673"/>
    </source>
</evidence>
<dbReference type="GO" id="GO:0007165">
    <property type="term" value="P:signal transduction"/>
    <property type="evidence" value="ECO:0007669"/>
    <property type="project" value="TreeGrafter"/>
</dbReference>
<proteinExistence type="predicted"/>
<dbReference type="EMBL" id="QKWP01000023">
    <property type="protein sequence ID" value="RIB30053.1"/>
    <property type="molecule type" value="Genomic_DNA"/>
</dbReference>
<dbReference type="InterPro" id="IPR001245">
    <property type="entry name" value="Ser-Thr/Tyr_kinase_cat_dom"/>
</dbReference>
<keyword evidence="1" id="KW-1133">Transmembrane helix</keyword>
<dbReference type="PANTHER" id="PTHR23257:SF963">
    <property type="entry name" value="AT08303P"/>
    <property type="match status" value="1"/>
</dbReference>
<keyword evidence="3" id="KW-0808">Transferase</keyword>
<dbReference type="SUPFAM" id="SSF56112">
    <property type="entry name" value="Protein kinase-like (PK-like)"/>
    <property type="match status" value="1"/>
</dbReference>
<feature type="transmembrane region" description="Helical" evidence="1">
    <location>
        <begin position="283"/>
        <end position="301"/>
    </location>
</feature>
<name>A0A397WBE2_9GLOM</name>
<dbReference type="InterPro" id="IPR011009">
    <property type="entry name" value="Kinase-like_dom_sf"/>
</dbReference>
<reference evidence="3 4" key="1">
    <citation type="submission" date="2018-06" db="EMBL/GenBank/DDBJ databases">
        <title>Comparative genomics reveals the genomic features of Rhizophagus irregularis, R. cerebriforme, R. diaphanum and Gigaspora rosea, and their symbiotic lifestyle signature.</title>
        <authorList>
            <person name="Morin E."/>
            <person name="San Clemente H."/>
            <person name="Chen E.C.H."/>
            <person name="De La Providencia I."/>
            <person name="Hainaut M."/>
            <person name="Kuo A."/>
            <person name="Kohler A."/>
            <person name="Murat C."/>
            <person name="Tang N."/>
            <person name="Roy S."/>
            <person name="Loubradou J."/>
            <person name="Henrissat B."/>
            <person name="Grigoriev I.V."/>
            <person name="Corradi N."/>
            <person name="Roux C."/>
            <person name="Martin F.M."/>
        </authorList>
    </citation>
    <scope>NUCLEOTIDE SEQUENCE [LARGE SCALE GENOMIC DNA]</scope>
    <source>
        <strain evidence="3 4">DAOM 194757</strain>
    </source>
</reference>
<keyword evidence="1" id="KW-0812">Transmembrane</keyword>